<dbReference type="PANTHER" id="PTHR21403:SF8">
    <property type="entry name" value="ATP PHOSPHORIBOSYLTRANSFERASE"/>
    <property type="match status" value="1"/>
</dbReference>
<dbReference type="GO" id="GO:0005737">
    <property type="term" value="C:cytoplasm"/>
    <property type="evidence" value="ECO:0007669"/>
    <property type="project" value="InterPro"/>
</dbReference>
<comment type="caution">
    <text evidence="12">The sequence shown here is derived from an EMBL/GenBank/DDBJ whole genome shotgun (WGS) entry which is preliminary data.</text>
</comment>
<evidence type="ECO:0000256" key="8">
    <source>
        <dbReference type="ARBA" id="ARBA00023102"/>
    </source>
</evidence>
<keyword evidence="7 12" id="KW-0808">Transferase</keyword>
<name>A0A2T2XLP7_9FIRM</name>
<evidence type="ECO:0000313" key="13">
    <source>
        <dbReference type="Proteomes" id="UP000242972"/>
    </source>
</evidence>
<dbReference type="GO" id="GO:0003879">
    <property type="term" value="F:ATP phosphoribosyltransferase activity"/>
    <property type="evidence" value="ECO:0007669"/>
    <property type="project" value="UniProtKB-UniRule"/>
</dbReference>
<evidence type="ECO:0000256" key="5">
    <source>
        <dbReference type="ARBA" id="ARBA00022605"/>
    </source>
</evidence>
<dbReference type="EC" id="2.4.2.17" evidence="3 10"/>
<evidence type="ECO:0000256" key="4">
    <source>
        <dbReference type="ARBA" id="ARBA00020998"/>
    </source>
</evidence>
<evidence type="ECO:0000256" key="10">
    <source>
        <dbReference type="NCBIfam" id="TIGR00070"/>
    </source>
</evidence>
<dbReference type="UniPathway" id="UPA00031">
    <property type="reaction ID" value="UER00006"/>
</dbReference>
<dbReference type="InterPro" id="IPR013820">
    <property type="entry name" value="ATP_PRibTrfase_cat"/>
</dbReference>
<dbReference type="NCBIfam" id="TIGR00070">
    <property type="entry name" value="hisG"/>
    <property type="match status" value="1"/>
</dbReference>
<evidence type="ECO:0000313" key="12">
    <source>
        <dbReference type="EMBL" id="PSR35358.1"/>
    </source>
</evidence>
<comment type="pathway">
    <text evidence="2">Amino-acid biosynthesis; L-histidine biosynthesis; L-histidine from 5-phospho-alpha-D-ribose 1-diphosphate: step 1/9.</text>
</comment>
<evidence type="ECO:0000256" key="3">
    <source>
        <dbReference type="ARBA" id="ARBA00011946"/>
    </source>
</evidence>
<evidence type="ECO:0000256" key="6">
    <source>
        <dbReference type="ARBA" id="ARBA00022676"/>
    </source>
</evidence>
<dbReference type="GO" id="GO:0000105">
    <property type="term" value="P:L-histidine biosynthetic process"/>
    <property type="evidence" value="ECO:0007669"/>
    <property type="project" value="UniProtKB-UniRule"/>
</dbReference>
<dbReference type="Gene3D" id="3.40.190.10">
    <property type="entry name" value="Periplasmic binding protein-like II"/>
    <property type="match status" value="2"/>
</dbReference>
<sequence length="212" mass="23247">MSELTVAIAKGRILDSFRVLWEGSVGHWPIPDTSRQLWFPPTGQSPGMLIARARDIATLVALGVADVGVVGLDVLREYPTPDVLEVADLEISQCRVVIAGTHTDWPEGPVRIATKYPRIADAFLKQHQIAGELVSLSGSLELAPVLGLASYIIDIVDTGRTLREHDLFEVSTIMASSARLIANPAHYYTKPEVQEFRDRMVCIRKGAPYANC</sequence>
<dbReference type="InterPro" id="IPR001348">
    <property type="entry name" value="ATP_PRibTrfase_HisG"/>
</dbReference>
<dbReference type="EMBL" id="PXYW01000002">
    <property type="protein sequence ID" value="PSR35358.1"/>
    <property type="molecule type" value="Genomic_DNA"/>
</dbReference>
<evidence type="ECO:0000256" key="2">
    <source>
        <dbReference type="ARBA" id="ARBA00004667"/>
    </source>
</evidence>
<proteinExistence type="predicted"/>
<dbReference type="SUPFAM" id="SSF53850">
    <property type="entry name" value="Periplasmic binding protein-like II"/>
    <property type="match status" value="1"/>
</dbReference>
<keyword evidence="8" id="KW-0368">Histidine biosynthesis</keyword>
<dbReference type="InterPro" id="IPR018198">
    <property type="entry name" value="ATP_PRibTrfase_CS"/>
</dbReference>
<dbReference type="Pfam" id="PF01634">
    <property type="entry name" value="HisG"/>
    <property type="match status" value="1"/>
</dbReference>
<evidence type="ECO:0000256" key="1">
    <source>
        <dbReference type="ARBA" id="ARBA00000915"/>
    </source>
</evidence>
<dbReference type="PANTHER" id="PTHR21403">
    <property type="entry name" value="ATP PHOSPHORIBOSYLTRANSFERASE ATP-PRTASE"/>
    <property type="match status" value="1"/>
</dbReference>
<keyword evidence="5" id="KW-0028">Amino-acid biosynthesis</keyword>
<keyword evidence="6 12" id="KW-0328">Glycosyltransferase</keyword>
<protein>
    <recommendedName>
        <fullName evidence="4 10">ATP phosphoribosyltransferase</fullName>
        <ecNumber evidence="3 10">2.4.2.17</ecNumber>
    </recommendedName>
</protein>
<comment type="function">
    <text evidence="9">Catalyzes the condensation of ATP and 5-phosphoribose 1-diphosphate to form N'-(5'-phosphoribosyl)-ATP (PR-ATP). Has a crucial role in the pathway because the rate of histidine biosynthesis seems to be controlled primarily by regulation of HisG enzymatic activity.</text>
</comment>
<dbReference type="AlphaFoldDB" id="A0A2T2XLP7"/>
<feature type="domain" description="ATP phosphoribosyltransferase catalytic" evidence="11">
    <location>
        <begin position="52"/>
        <end position="200"/>
    </location>
</feature>
<dbReference type="PROSITE" id="PS01316">
    <property type="entry name" value="ATP_P_PHORIBOSYLTR"/>
    <property type="match status" value="1"/>
</dbReference>
<evidence type="ECO:0000256" key="7">
    <source>
        <dbReference type="ARBA" id="ARBA00022679"/>
    </source>
</evidence>
<evidence type="ECO:0000259" key="11">
    <source>
        <dbReference type="Pfam" id="PF01634"/>
    </source>
</evidence>
<evidence type="ECO:0000256" key="9">
    <source>
        <dbReference type="ARBA" id="ARBA00024861"/>
    </source>
</evidence>
<accession>A0A2T2XLP7</accession>
<organism evidence="12 13">
    <name type="scientific">Sulfobacillus benefaciens</name>
    <dbReference type="NCBI Taxonomy" id="453960"/>
    <lineage>
        <taxon>Bacteria</taxon>
        <taxon>Bacillati</taxon>
        <taxon>Bacillota</taxon>
        <taxon>Clostridia</taxon>
        <taxon>Eubacteriales</taxon>
        <taxon>Clostridiales Family XVII. Incertae Sedis</taxon>
        <taxon>Sulfobacillus</taxon>
    </lineage>
</organism>
<dbReference type="Proteomes" id="UP000242972">
    <property type="component" value="Unassembled WGS sequence"/>
</dbReference>
<gene>
    <name evidence="12" type="ORF">C7B46_01455</name>
</gene>
<reference evidence="12 13" key="1">
    <citation type="journal article" date="2014" name="BMC Genomics">
        <title>Comparison of environmental and isolate Sulfobacillus genomes reveals diverse carbon, sulfur, nitrogen, and hydrogen metabolisms.</title>
        <authorList>
            <person name="Justice N.B."/>
            <person name="Norman A."/>
            <person name="Brown C.T."/>
            <person name="Singh A."/>
            <person name="Thomas B.C."/>
            <person name="Banfield J.F."/>
        </authorList>
    </citation>
    <scope>NUCLEOTIDE SEQUENCE [LARGE SCALE GENOMIC DNA]</scope>
    <source>
        <strain evidence="12">AMDSBA4</strain>
    </source>
</reference>
<comment type="catalytic activity">
    <reaction evidence="1">
        <text>1-(5-phospho-beta-D-ribosyl)-ATP + diphosphate = 5-phospho-alpha-D-ribose 1-diphosphate + ATP</text>
        <dbReference type="Rhea" id="RHEA:18473"/>
        <dbReference type="ChEBI" id="CHEBI:30616"/>
        <dbReference type="ChEBI" id="CHEBI:33019"/>
        <dbReference type="ChEBI" id="CHEBI:58017"/>
        <dbReference type="ChEBI" id="CHEBI:73183"/>
        <dbReference type="EC" id="2.4.2.17"/>
    </reaction>
</comment>